<evidence type="ECO:0000313" key="3">
    <source>
        <dbReference type="EMBL" id="GGJ27799.1"/>
    </source>
</evidence>
<evidence type="ECO:0000313" key="4">
    <source>
        <dbReference type="Proteomes" id="UP000657574"/>
    </source>
</evidence>
<keyword evidence="4" id="KW-1185">Reference proteome</keyword>
<dbReference type="Proteomes" id="UP000657574">
    <property type="component" value="Unassembled WGS sequence"/>
</dbReference>
<dbReference type="RefSeq" id="WP_229840547.1">
    <property type="nucleotide sequence ID" value="NZ_BMQA01000013.1"/>
</dbReference>
<evidence type="ECO:0000256" key="1">
    <source>
        <dbReference type="SAM" id="MobiDB-lite"/>
    </source>
</evidence>
<dbReference type="Gene3D" id="3.40.430.10">
    <property type="entry name" value="Dihydrofolate Reductase, subunit A"/>
    <property type="match status" value="1"/>
</dbReference>
<feature type="region of interest" description="Disordered" evidence="1">
    <location>
        <begin position="275"/>
        <end position="315"/>
    </location>
</feature>
<sequence length="315" mass="34817">MPSHSVITSLDGCTADPEGRFDWAEPDEEELAAINDLEREIGTYLYGRRMYETMVFRETASVEEHSPAVRDFARIWSSADKVVHSSTLEVVSSARTRIERRFAPDAVRTLKEHADVSVGGPTLAGQAAKAGLVDEYHLFVVPVPSVEAHRSSRKGFVFGLRQSTSTDSTAACRICAIGRRGDLGWSGHGCVIRRGDDDGPGQADHRDRRPSPGLGVTVEGLTADEAEGRLRRRGPSAVRSQRARGLLVLRRQVRSPMLGNAAGPRRGRVDHLDLRHRRGPGRARPGRYPYRRGRPPPARRAARFSVSHLRTPARR</sequence>
<proteinExistence type="predicted"/>
<dbReference type="AlphaFoldDB" id="A0A917KW61"/>
<feature type="compositionally biased region" description="Basic residues" evidence="1">
    <location>
        <begin position="275"/>
        <end position="294"/>
    </location>
</feature>
<dbReference type="GO" id="GO:0008703">
    <property type="term" value="F:5-amino-6-(5-phosphoribosylamino)uracil reductase activity"/>
    <property type="evidence" value="ECO:0007669"/>
    <property type="project" value="InterPro"/>
</dbReference>
<accession>A0A917KW61</accession>
<feature type="compositionally biased region" description="Basic and acidic residues" evidence="1">
    <location>
        <begin position="194"/>
        <end position="210"/>
    </location>
</feature>
<protein>
    <recommendedName>
        <fullName evidence="2">Bacterial bifunctional deaminase-reductase C-terminal domain-containing protein</fullName>
    </recommendedName>
</protein>
<dbReference type="GO" id="GO:0009231">
    <property type="term" value="P:riboflavin biosynthetic process"/>
    <property type="evidence" value="ECO:0007669"/>
    <property type="project" value="InterPro"/>
</dbReference>
<comment type="caution">
    <text evidence="3">The sequence shown here is derived from an EMBL/GenBank/DDBJ whole genome shotgun (WGS) entry which is preliminary data.</text>
</comment>
<evidence type="ECO:0000259" key="2">
    <source>
        <dbReference type="Pfam" id="PF01872"/>
    </source>
</evidence>
<organism evidence="3 4">
    <name type="scientific">Streptomyces brasiliensis</name>
    <dbReference type="NCBI Taxonomy" id="1954"/>
    <lineage>
        <taxon>Bacteria</taxon>
        <taxon>Bacillati</taxon>
        <taxon>Actinomycetota</taxon>
        <taxon>Actinomycetes</taxon>
        <taxon>Kitasatosporales</taxon>
        <taxon>Streptomycetaceae</taxon>
        <taxon>Streptomyces</taxon>
    </lineage>
</organism>
<feature type="region of interest" description="Disordered" evidence="1">
    <location>
        <begin position="194"/>
        <end position="217"/>
    </location>
</feature>
<feature type="domain" description="Bacterial bifunctional deaminase-reductase C-terminal" evidence="2">
    <location>
        <begin position="6"/>
        <end position="143"/>
    </location>
</feature>
<dbReference type="InterPro" id="IPR002734">
    <property type="entry name" value="RibDG_C"/>
</dbReference>
<dbReference type="SUPFAM" id="SSF53597">
    <property type="entry name" value="Dihydrofolate reductase-like"/>
    <property type="match status" value="1"/>
</dbReference>
<reference evidence="3" key="2">
    <citation type="submission" date="2020-09" db="EMBL/GenBank/DDBJ databases">
        <authorList>
            <person name="Sun Q."/>
            <person name="Ohkuma M."/>
        </authorList>
    </citation>
    <scope>NUCLEOTIDE SEQUENCE</scope>
    <source>
        <strain evidence="3">JCM 3086</strain>
    </source>
</reference>
<dbReference type="Pfam" id="PF01872">
    <property type="entry name" value="RibD_C"/>
    <property type="match status" value="1"/>
</dbReference>
<reference evidence="3" key="1">
    <citation type="journal article" date="2014" name="Int. J. Syst. Evol. Microbiol.">
        <title>Complete genome sequence of Corynebacterium casei LMG S-19264T (=DSM 44701T), isolated from a smear-ripened cheese.</title>
        <authorList>
            <consortium name="US DOE Joint Genome Institute (JGI-PGF)"/>
            <person name="Walter F."/>
            <person name="Albersmeier A."/>
            <person name="Kalinowski J."/>
            <person name="Ruckert C."/>
        </authorList>
    </citation>
    <scope>NUCLEOTIDE SEQUENCE</scope>
    <source>
        <strain evidence="3">JCM 3086</strain>
    </source>
</reference>
<dbReference type="EMBL" id="BMQA01000013">
    <property type="protein sequence ID" value="GGJ27799.1"/>
    <property type="molecule type" value="Genomic_DNA"/>
</dbReference>
<name>A0A917KW61_9ACTN</name>
<dbReference type="InterPro" id="IPR024072">
    <property type="entry name" value="DHFR-like_dom_sf"/>
</dbReference>
<gene>
    <name evidence="3" type="ORF">GCM10010121_043900</name>
</gene>